<reference evidence="8" key="1">
    <citation type="submission" date="2017-01" db="EMBL/GenBank/DDBJ databases">
        <title>Comparative genomics of anhydrobiosis in the tardigrade Hypsibius dujardini.</title>
        <authorList>
            <person name="Yoshida Y."/>
            <person name="Koutsovoulos G."/>
            <person name="Laetsch D."/>
            <person name="Stevens L."/>
            <person name="Kumar S."/>
            <person name="Horikawa D."/>
            <person name="Ishino K."/>
            <person name="Komine S."/>
            <person name="Tomita M."/>
            <person name="Blaxter M."/>
            <person name="Arakawa K."/>
        </authorList>
    </citation>
    <scope>NUCLEOTIDE SEQUENCE [LARGE SCALE GENOMIC DNA]</scope>
    <source>
        <strain evidence="8">Z151</strain>
    </source>
</reference>
<evidence type="ECO:0000256" key="3">
    <source>
        <dbReference type="SAM" id="MobiDB-lite"/>
    </source>
</evidence>
<feature type="transmembrane region" description="Helical" evidence="4">
    <location>
        <begin position="4418"/>
        <end position="4440"/>
    </location>
</feature>
<evidence type="ECO:0000259" key="6">
    <source>
        <dbReference type="PROSITE" id="PS50060"/>
    </source>
</evidence>
<dbReference type="SUPFAM" id="SSF57424">
    <property type="entry name" value="LDL receptor-like module"/>
    <property type="match status" value="1"/>
</dbReference>
<dbReference type="SUPFAM" id="SSF49899">
    <property type="entry name" value="Concanavalin A-like lectins/glucanases"/>
    <property type="match status" value="23"/>
</dbReference>
<feature type="domain" description="MAM" evidence="6">
    <location>
        <begin position="2302"/>
        <end position="2484"/>
    </location>
</feature>
<dbReference type="InterPro" id="IPR051560">
    <property type="entry name" value="MAM_domain-containing"/>
</dbReference>
<dbReference type="CDD" id="cd00112">
    <property type="entry name" value="LDLa"/>
    <property type="match status" value="2"/>
</dbReference>
<dbReference type="PROSITE" id="PS50060">
    <property type="entry name" value="MAM_2"/>
    <property type="match status" value="22"/>
</dbReference>
<dbReference type="SMART" id="SM00137">
    <property type="entry name" value="MAM"/>
    <property type="match status" value="17"/>
</dbReference>
<dbReference type="InterPro" id="IPR002172">
    <property type="entry name" value="LDrepeatLR_classA_rpt"/>
</dbReference>
<keyword evidence="4" id="KW-0812">Transmembrane</keyword>
<feature type="domain" description="MAM" evidence="6">
    <location>
        <begin position="1340"/>
        <end position="1515"/>
    </location>
</feature>
<feature type="domain" description="MAM" evidence="6">
    <location>
        <begin position="3388"/>
        <end position="3564"/>
    </location>
</feature>
<keyword evidence="8" id="KW-1185">Reference proteome</keyword>
<feature type="domain" description="MAM" evidence="6">
    <location>
        <begin position="3018"/>
        <end position="3190"/>
    </location>
</feature>
<feature type="domain" description="MAM" evidence="6">
    <location>
        <begin position="984"/>
        <end position="1154"/>
    </location>
</feature>
<dbReference type="InterPro" id="IPR000998">
    <property type="entry name" value="MAM_dom"/>
</dbReference>
<proteinExistence type="predicted"/>
<feature type="domain" description="MAM" evidence="6">
    <location>
        <begin position="3567"/>
        <end position="3739"/>
    </location>
</feature>
<feature type="domain" description="MAM" evidence="6">
    <location>
        <begin position="2480"/>
        <end position="2648"/>
    </location>
</feature>
<feature type="domain" description="MAM" evidence="6">
    <location>
        <begin position="232"/>
        <end position="410"/>
    </location>
</feature>
<keyword evidence="1 2" id="KW-1015">Disulfide bond</keyword>
<dbReference type="InterPro" id="IPR023415">
    <property type="entry name" value="LDLR_class-A_CS"/>
</dbReference>
<dbReference type="SMART" id="SM00192">
    <property type="entry name" value="LDLa"/>
    <property type="match status" value="2"/>
</dbReference>
<feature type="domain" description="MAM" evidence="6">
    <location>
        <begin position="4160"/>
        <end position="4320"/>
    </location>
</feature>
<name>A0A9X6RLI5_HYPEX</name>
<dbReference type="Pfam" id="PF00629">
    <property type="entry name" value="MAM"/>
    <property type="match status" value="23"/>
</dbReference>
<evidence type="ECO:0000313" key="7">
    <source>
        <dbReference type="EMBL" id="OWA52025.1"/>
    </source>
</evidence>
<accession>A0A9X6RLI5</accession>
<keyword evidence="5" id="KW-0732">Signal</keyword>
<evidence type="ECO:0000256" key="4">
    <source>
        <dbReference type="SAM" id="Phobius"/>
    </source>
</evidence>
<dbReference type="PROSITE" id="PS50068">
    <property type="entry name" value="LDLRA_2"/>
    <property type="match status" value="2"/>
</dbReference>
<feature type="domain" description="MAM" evidence="6">
    <location>
        <begin position="1165"/>
        <end position="1338"/>
    </location>
</feature>
<dbReference type="PROSITE" id="PS00740">
    <property type="entry name" value="MAM_1"/>
    <property type="match status" value="2"/>
</dbReference>
<feature type="compositionally biased region" description="Low complexity" evidence="3">
    <location>
        <begin position="4361"/>
        <end position="4379"/>
    </location>
</feature>
<feature type="disulfide bond" evidence="2">
    <location>
        <begin position="3932"/>
        <end position="3947"/>
    </location>
</feature>
<feature type="domain" description="MAM" evidence="6">
    <location>
        <begin position="1717"/>
        <end position="1903"/>
    </location>
</feature>
<feature type="domain" description="MAM" evidence="6">
    <location>
        <begin position="3948"/>
        <end position="4109"/>
    </location>
</feature>
<dbReference type="Gene3D" id="2.60.120.200">
    <property type="match status" value="23"/>
</dbReference>
<feature type="domain" description="MAM" evidence="6">
    <location>
        <begin position="2845"/>
        <end position="3015"/>
    </location>
</feature>
<sequence length="4492" mass="498815">MTISWKCFFALLALTGFSQVKPDNAYANSDAATAAPSAVVPATQPPTEEAPIFSCDFENDFCGFTPVADLGKEWHRMNIHDTEGIMAPIVPTRPDHLNSDRFLFAELTNKAIYTVAAQLVSPRVPRLAQRADFCLKFSMFFEAPDMTKLKINIHRWPGNVQTLLREIISTPDVGWVNVETDFRFLLEFQISLRVEILPRTLQEADIAIDDLVLLPGKCRKAVDPVPTMSLNRTCDFEEDDCGFVSNGEEGIAKWVRWSRATMTSGSDLDVVALTPSVDSTYHSFEGHYAFILFGPKTNQSENQVIVSYDSNLMDFSGPRCITFFYRNHALNSKPQLIFAVSAFNGDQESGALFVSSTDEGSRWIAVKTTLKKSDLDAPQFRLRFAVEAPPRARASVAIDDITITDGDCSHPGDCAFEINDKMCSWQHVTDLEMKWVNERAKPDVPFKGNDYMHFTGGRSTGHEAGSTAVIYSQDLSNVNPKPKCLTFNFFMNSTGAAVVRVHGVPRLLANNVLWEHHGHPEVVAGIQVRPGWALAKVPFSSPLVWNPDTGEHPDTVDFSMIKFEGVILREVDEWYIMAIDDIQFLDQDCQLEPKSAEPIPAVPPPRPPVDNLCTFDDFATEGNMCGWGLSDTPITWTMTTGEQRPTDSSMPYIDHTHMENYGYFLYFAASKYENSLGKVARVTTRSFERDKAEEEQCLRFWYYLGGVNGGNLNVRVDDNGSGQQDVVISTVKSGSTKMWMLSSTAVPTGMLDYKITFEAVITSNSPRGGIALDDISVVDGPCRQVDCDFEQGMCDWQDYYSHNVSSGEVVKDELDFDFATKDILPNLVPNDHGYFLHVLLRSSMPAFQEAFLSLAGFVPRSTNYYCVAFDFALSDRTAASLTLSYYYLEKETGFDYEPVWSTSSPAVKLDPNTWTAGQVLLDKSFDWTLMFGVMNNPGGLPEGVLGYDDNTIALDNIRHRVVSTREECPTLPLGADNAAPAVQLNCNFNADGWCGWFNNNLAPKAFERVNQNYASDVDRPYPVPIHDPNAQDNFFLMVDLANPSTGETNAELFSPNVQSQSSLDGVYCFKFWAYMHSDDMSRLDVVLHSRPSGQTLNLRSITADTDEVWNLYHIDFVTLSAFQLAMFVHIPRRALEGGVLALDTVTLESGVCYKDLEIVNTTVGKVCDFEENECGFINAGDTDSVSWVRTSREKMPGGDLEILQLTPDVDATYHSMEGHYIFAHFGPKMDDAREEKSATYNSNPMNFNGTHCISFYYRMEFNRQKPTVKFYLKYLSDILPPSTRYVATASHGKKWVSVKTEISKQNGVTLSFEAIGPPKSRAGVAIDDIHIDQGSCSHAGDCNFNSNDRLCSWQHLRTIGSMRWLNRVAPIAAPNPPTPTYSISFEGGRSTGNEVNSRAVLYSEAFPMPQEEDEQLDACMTFHYFMNASGAAVVRIHQVFDPEEENPIWENYGRASPFASASENTWRLAKVPLRQMMSLETEYLITIEGLILRETDKKYIMAIDDVQFVASYCTWEPADSKPLPVVTPPLDTPEAMCTFEFSPIQAPFCGFNLSSNGGENPWTVLTGATTNGDKFAPRYDHTKKEDYARFMYFNATANGRPGNRAVALSTAYTRDKPDQMRCLRFWRFFGGEHDENGEMTQEIGSLGVYAKTSAADPVRLLTMNAEWTMYWELSTVIIPEGIMSYQLMFIAETAGEWPTGGMAIDDISISEDNCRLIDCDFERGACHYENFLDASGLDDLDWVFGTSENLPVLNNDTDHGFFMFVPLQASIPPNHMGWLRHKDTVDKVAGGRNYCLDFDFAITDLNVGQLAVQLYWIDAKNTWHYKSIWQTMGGPMADGGNVTVGKWQPGQVFISIQESWTIMFEVTSHPFGVAVPSDAYQTNGIAIDNVQYTIVKSESECPLRPARPVIPTQPSPSTAVPTKPPTAPPTTIGPVSGIDCDFGAGDTCGWVTRPTDPYKFKLGKAGATGAVAGPVSGDFAPGRDGYFAYIDAPAGTPNQVARLYSPYVKRTSDYCIRFFYNANGLSVGAINLYYVKKGDADPASPPTFTAPLSVAGRGFGDQWIGASYKATGVTVEKMFMLEAVRGATPTSYLALDNLQMLDRACENPGYCNFDKDFCNYNPAFDFRSPWHLNGTGTTKQARAERLDGHAEVFVMRSEVIPPKTNACLRFSYNLRTAPTSISYLAFYTIQYPKTEDPKPVRTLLWILNRRTATGQYLDGTVPVNTANSFQISVEANFVAGQSAEDISLENILLTVVGPACPLSPPEANPSPPPTTSPRPFTVVTIPAETTPSPENPSPLASYNCNFGTKPKFYCDWSMKSNAASTITWATDNGEMHTDSGPAADVSGNGYYAYLQTRSPTGPTFGRMESPKIVFPASAGEQPSYYLVSFYYMMHGNGVDKLQFSARNDSEPTYLDRHELWSTRGAQGRMWKVANVVIANPNMAIRVAFTGHRLQGNPRGYIAVDEIKFEAGKLPDQFDEHVCDFETPSICGYDQSSTVPASVWNQRNGQHSIINNNTGPQFDKSQNAPGGYFMSFDAKGLNRGNQGDLFSNVHPPTTEACIKFYYYKRTRDFPGALTVRLDKNDQLTMDIWTDNSNSVLAGDFWQPMFVDINSPEDAWRVHFVARVLDPTQSIIAIDHVILRNGSCDSNVLDCDFDEKDMCDWSNDLQTDHAQWEWWSGLSQIPETGPQADQGGTEEGGYLIMEAVSLANGDVSRVLSSPVSGAYGDSCLTFWFHMYGKDMGELTVFERDIGTGQENAIWQLRGEQGNSWIRGRISLDSASPFRVVIEARRTQDGVRGTIGIDSISNDFDSQNCQRLPAGAVVVPTTPSPATTVGSTRPPGFFELDCDFEHGSFCDWNIVGLADFTWKPMKAITAFSSVGGPFLDHTTHNANGGYLIAASAEDNDYEGRVTRLDSREINDGKLRCLSFYYHAVGAGLGVIRIRKTTRSFPGGTIISQSILWSRHSPDEGSVWQLGQVNVKNDTGFTTISIEAVAGTGKGNIALDDITEKFGICHNDDTFCDFENGRCNFQDSPDQNVMAFHVVTPSDGMQVLGTPDVDVSLGTKEGHFFMAHRVADATADKAYTRTPNYPDFNQTRCFQFFYNIELSNVSDPLPWLTVNHVDPSFDRRTEKLRTTGQFRSYDWRIFNFEIAPLPGSASGNGFYVEFIGDMVIRTGISIDDVSVNVGECKHLWDCDFSDGSTCNWYQPKDHSRTDDFDWLILSPRIALEVHQLPSIDHTTNSEEGWMAVANSRLSESARLQSPDLPPNHYYCMSFWYFFSPPQPEQKRPSTLKAFGVYEDHEGQERQTPYWQLDEHETTPQWSHGQFGQSRQWLQSLVIEANMGGHPYLYIALDDIKVTGANCDLLPATADPTYKPPTVPPPLAEDFEFVCNFDDSTLCKFENVPHEPIPGVTVDTCNWSVRKGPAINTQSGPRTDHTLQNTAGGYLYFQTDTCHWPLVPLMVSARTVKSVAANATLPAQCFSFWYHMYGAPGALLLSIAFDNNDRRIEWARRNNQGDRWIQAHVTIDNIDKIGYKILFNALPGRSRFGDIALDDIHLRDGECREQRGVCDFESKNLCSFMAVQMSGTEMLWSSTQAVLMQPPPAGFDGYDHTLMTPEGYVAVTSGEGRPKGERTFMVSTLQAGATVAAVYIDQCVTFWYRVADRTGEGKLSVYVNMEGQQYDFQREAWSMTGPTIGTAWEYGTVAGLTEKYTFAFGATNGVDSYFALDDIRVIDGRCPTPLTCDFENGMCGWDNEESMDDFNWIIVKGDTSLSDSAGPSVDHTTNTANGHYVYIDNDYPNDVQDEPDTAHLTSQRVTSAVNQWCFSFWYHMYIDSKSKASLNLFMVRAFGAEDQLWGINGPQRNIWTQARLSIDEAPVNGFRLSFRGKVQGAKGKSDIALDDFHAENKLCEDIDQPPFDCPNGLQIDQTLVCDQKKDCADGRDEHNCGACKFDTDDLCDYKIFSNDAFTWMQSSPMTRGADSDGNEDGSKFLRADFIRGELRSSTFLDSPWLHETAATCQVSFWYQISSNNLTDSGALIVYLQLEDTLTTTAILDGVHPAALSTNKWHQYFADVGRRSGEFRLIFRARKGMTHSGHISLDNIKMTGCDFHAPTPDPEQCPAGDFKCAETKICVENDMKCDFTDDCGKREDETLCDITAPMRCDFESGLCDWSHGNGNQVNWRHTKGRTTTPNSGPLRDHTTGLANGGFAYLKSSPVVNEFGDLLSPVLAPHRPEDNCRLRYYVHMFGSTMGTLVVGAWTNSDPPLEELNNMNGDYGDTWHRKSIPLSGTVPFQVVFRGIIGGISSDIAIDDVSFNENCRLYNGSIIQPTVPMQTDPVTKPTPTVPTTQPTVPTTQPPIPTTQPTIPTTRPTAPIQTAPTSNPTVPSHSDSTIPPAHSTLDTIKDHPLAPKGRIGAGPIAGIVVGCIAAMAVMAGVLMFVVRRRRKFGEANAGASWVTSGYKNFGTLDGATTDDTDDTDGNNNVFNDLYSGDL</sequence>
<feature type="domain" description="MAM" evidence="6">
    <location>
        <begin position="53"/>
        <end position="220"/>
    </location>
</feature>
<dbReference type="PANTHER" id="PTHR23282:SF101">
    <property type="entry name" value="MAM DOMAIN-CONTAINING PROTEIN"/>
    <property type="match status" value="1"/>
</dbReference>
<feature type="disulfide bond" evidence="2">
    <location>
        <begin position="4139"/>
        <end position="4154"/>
    </location>
</feature>
<dbReference type="EMBL" id="MTYJ01000248">
    <property type="protein sequence ID" value="OWA52025.1"/>
    <property type="molecule type" value="Genomic_DNA"/>
</dbReference>
<feature type="domain" description="MAM" evidence="6">
    <location>
        <begin position="412"/>
        <end position="591"/>
    </location>
</feature>
<feature type="compositionally biased region" description="Polar residues" evidence="3">
    <location>
        <begin position="4380"/>
        <end position="4391"/>
    </location>
</feature>
<dbReference type="Proteomes" id="UP000192578">
    <property type="component" value="Unassembled WGS sequence"/>
</dbReference>
<feature type="domain" description="MAM" evidence="6">
    <location>
        <begin position="1535"/>
        <end position="1716"/>
    </location>
</feature>
<dbReference type="InterPro" id="IPR013320">
    <property type="entry name" value="ConA-like_dom_sf"/>
</dbReference>
<evidence type="ECO:0000256" key="5">
    <source>
        <dbReference type="SAM" id="SignalP"/>
    </source>
</evidence>
<dbReference type="GO" id="GO:0016020">
    <property type="term" value="C:membrane"/>
    <property type="evidence" value="ECO:0007669"/>
    <property type="project" value="InterPro"/>
</dbReference>
<evidence type="ECO:0000256" key="2">
    <source>
        <dbReference type="PROSITE-ProRule" id="PRU00124"/>
    </source>
</evidence>
<dbReference type="Gene3D" id="4.10.400.10">
    <property type="entry name" value="Low-density Lipoprotein Receptor"/>
    <property type="match status" value="2"/>
</dbReference>
<feature type="chain" id="PRO_5040928578" evidence="5">
    <location>
        <begin position="23"/>
        <end position="4492"/>
    </location>
</feature>
<comment type="caution">
    <text evidence="7">The sequence shown here is derived from an EMBL/GenBank/DDBJ whole genome shotgun (WGS) entry which is preliminary data.</text>
</comment>
<comment type="caution">
    <text evidence="2">Lacks conserved residue(s) required for the propagation of feature annotation.</text>
</comment>
<feature type="region of interest" description="Disordered" evidence="3">
    <location>
        <begin position="1904"/>
        <end position="1928"/>
    </location>
</feature>
<feature type="domain" description="MAM" evidence="6">
    <location>
        <begin position="1938"/>
        <end position="2107"/>
    </location>
</feature>
<organism evidence="7 8">
    <name type="scientific">Hypsibius exemplaris</name>
    <name type="common">Freshwater tardigrade</name>
    <dbReference type="NCBI Taxonomy" id="2072580"/>
    <lineage>
        <taxon>Eukaryota</taxon>
        <taxon>Metazoa</taxon>
        <taxon>Ecdysozoa</taxon>
        <taxon>Tardigrada</taxon>
        <taxon>Eutardigrada</taxon>
        <taxon>Parachela</taxon>
        <taxon>Hypsibioidea</taxon>
        <taxon>Hypsibiidae</taxon>
        <taxon>Hypsibius</taxon>
    </lineage>
</organism>
<feature type="domain" description="MAM" evidence="6">
    <location>
        <begin position="3192"/>
        <end position="3364"/>
    </location>
</feature>
<feature type="compositionally biased region" description="Low complexity" evidence="3">
    <location>
        <begin position="4333"/>
        <end position="4353"/>
    </location>
</feature>
<feature type="domain" description="MAM" evidence="6">
    <location>
        <begin position="611"/>
        <end position="784"/>
    </location>
</feature>
<gene>
    <name evidence="7" type="ORF">BV898_16481</name>
</gene>
<protein>
    <submittedName>
        <fullName evidence="7">MAM and LDL-receptor class A domain-containing protein 2</fullName>
    </submittedName>
</protein>
<feature type="domain" description="MAM" evidence="6">
    <location>
        <begin position="785"/>
        <end position="970"/>
    </location>
</feature>
<dbReference type="PANTHER" id="PTHR23282">
    <property type="entry name" value="APICAL ENDOSOMAL GLYCOPROTEIN PRECURSOR"/>
    <property type="match status" value="1"/>
</dbReference>
<feature type="disulfide bond" evidence="2">
    <location>
        <begin position="3920"/>
        <end position="3938"/>
    </location>
</feature>
<dbReference type="PROSITE" id="PS01209">
    <property type="entry name" value="LDLRA_1"/>
    <property type="match status" value="1"/>
</dbReference>
<feature type="region of interest" description="Disordered" evidence="3">
    <location>
        <begin position="4331"/>
        <end position="4391"/>
    </location>
</feature>
<keyword evidence="4" id="KW-1133">Transmembrane helix</keyword>
<feature type="domain" description="MAM" evidence="6">
    <location>
        <begin position="2651"/>
        <end position="2816"/>
    </location>
</feature>
<evidence type="ECO:0000313" key="8">
    <source>
        <dbReference type="Proteomes" id="UP000192578"/>
    </source>
</evidence>
<dbReference type="OrthoDB" id="412155at2759"/>
<feature type="signal peptide" evidence="5">
    <location>
        <begin position="1"/>
        <end position="22"/>
    </location>
</feature>
<evidence type="ECO:0000256" key="1">
    <source>
        <dbReference type="ARBA" id="ARBA00023157"/>
    </source>
</evidence>
<feature type="domain" description="MAM" evidence="6">
    <location>
        <begin position="3741"/>
        <end position="3912"/>
    </location>
</feature>
<dbReference type="InterPro" id="IPR036055">
    <property type="entry name" value="LDL_receptor-like_sf"/>
</dbReference>
<keyword evidence="4" id="KW-0472">Membrane</keyword>
<dbReference type="CDD" id="cd06263">
    <property type="entry name" value="MAM"/>
    <property type="match status" value="11"/>
</dbReference>